<keyword evidence="1" id="KW-0378">Hydrolase</keyword>
<dbReference type="RefSeq" id="WP_380711967.1">
    <property type="nucleotide sequence ID" value="NZ_JBHUML010000002.1"/>
</dbReference>
<dbReference type="Proteomes" id="UP001597520">
    <property type="component" value="Unassembled WGS sequence"/>
</dbReference>
<keyword evidence="1" id="KW-0547">Nucleotide-binding</keyword>
<proteinExistence type="predicted"/>
<gene>
    <name evidence="1" type="ORF">ACFSUB_04370</name>
</gene>
<dbReference type="EMBL" id="JBHUML010000002">
    <property type="protein sequence ID" value="MFD2704690.1"/>
    <property type="molecule type" value="Genomic_DNA"/>
</dbReference>
<keyword evidence="2" id="KW-1185">Reference proteome</keyword>
<accession>A0ABW5T1D4</accession>
<name>A0ABW5T1D4_9BACI</name>
<organism evidence="1 2">
    <name type="scientific">Salibacterium lacus</name>
    <dbReference type="NCBI Taxonomy" id="1898109"/>
    <lineage>
        <taxon>Bacteria</taxon>
        <taxon>Bacillati</taxon>
        <taxon>Bacillota</taxon>
        <taxon>Bacilli</taxon>
        <taxon>Bacillales</taxon>
        <taxon>Bacillaceae</taxon>
    </lineage>
</organism>
<keyword evidence="1" id="KW-0347">Helicase</keyword>
<evidence type="ECO:0000313" key="2">
    <source>
        <dbReference type="Proteomes" id="UP001597520"/>
    </source>
</evidence>
<evidence type="ECO:0000313" key="1">
    <source>
        <dbReference type="EMBL" id="MFD2704690.1"/>
    </source>
</evidence>
<dbReference type="Gene3D" id="3.40.50.300">
    <property type="entry name" value="P-loop containing nucleotide triphosphate hydrolases"/>
    <property type="match status" value="1"/>
</dbReference>
<dbReference type="GO" id="GO:0004386">
    <property type="term" value="F:helicase activity"/>
    <property type="evidence" value="ECO:0007669"/>
    <property type="project" value="UniProtKB-KW"/>
</dbReference>
<comment type="caution">
    <text evidence="1">The sequence shown here is derived from an EMBL/GenBank/DDBJ whole genome shotgun (WGS) entry which is preliminary data.</text>
</comment>
<dbReference type="InterPro" id="IPR027417">
    <property type="entry name" value="P-loop_NTPase"/>
</dbReference>
<protein>
    <submittedName>
        <fullName evidence="1">DNA helicase</fullName>
    </submittedName>
</protein>
<reference evidence="2" key="1">
    <citation type="journal article" date="2019" name="Int. J. Syst. Evol. Microbiol.">
        <title>The Global Catalogue of Microorganisms (GCM) 10K type strain sequencing project: providing services to taxonomists for standard genome sequencing and annotation.</title>
        <authorList>
            <consortium name="The Broad Institute Genomics Platform"/>
            <consortium name="The Broad Institute Genome Sequencing Center for Infectious Disease"/>
            <person name="Wu L."/>
            <person name="Ma J."/>
        </authorList>
    </citation>
    <scope>NUCLEOTIDE SEQUENCE [LARGE SCALE GENOMIC DNA]</scope>
    <source>
        <strain evidence="2">KCTC 33792</strain>
    </source>
</reference>
<dbReference type="SUPFAM" id="SSF52540">
    <property type="entry name" value="P-loop containing nucleoside triphosphate hydrolases"/>
    <property type="match status" value="1"/>
</dbReference>
<sequence>MLLSKVVDENRTDVLRKYGIDRTHFSTPGEQQAYDFVQSYAEANGQAPSYAAVAGAVPAFDEAYMPDVSDSYEWLAGQVKDHAGKADIASLIDGDIAKNFDKKSAIDTIDRLQSELERIRMGTTVRQKVGTAVKADTEKFLEEYEARKEGRSFTVWQSRFPTVNAEVGGYMSGNMYCWFGRTGRGKSVIVLEEAIEAAMQGATVLFWSLEMAWFEVMVRAYVSISARHGVSTANIDGMDFEAGFDAKALRTGQLSEDFEAGFRTFLSCMSEYLPGELVFRSTDEAGFSERNLRKLEADIEELGADVAVVDPFYYLDYEKNTSKKTGGDAENTSMKLRKITGRLNIVTHAVTQADEDDKEMSEDGVRELKAPKRSEVKKTAQLPEDSTNLFAIDTNDGLGVVSVGKGRNGGEGVEAELFYHPNVGVVKEIDAQELAISQF</sequence>
<keyword evidence="1" id="KW-0067">ATP-binding</keyword>